<evidence type="ECO:0000313" key="3">
    <source>
        <dbReference type="Proteomes" id="UP000664167"/>
    </source>
</evidence>
<keyword evidence="1" id="KW-0472">Membrane</keyword>
<reference evidence="2" key="1">
    <citation type="submission" date="2021-03" db="EMBL/GenBank/DDBJ databases">
        <title>Streptomyces poriferae sp. nov., a novel marine sponge-derived Actinobacteria species with anti-MRSA activity.</title>
        <authorList>
            <person name="Sandoval-Powers M."/>
            <person name="Kralova S."/>
            <person name="Nguyen G.-S."/>
            <person name="Fawwal D."/>
            <person name="Degnes K."/>
            <person name="Klinkenberg G."/>
            <person name="Sletta H."/>
            <person name="Wentzel A."/>
            <person name="Liles M.R."/>
        </authorList>
    </citation>
    <scope>NUCLEOTIDE SEQUENCE</scope>
    <source>
        <strain evidence="2">DSM 41794</strain>
    </source>
</reference>
<keyword evidence="1" id="KW-0812">Transmembrane</keyword>
<sequence length="218" mass="22356">MGPPPKKSRTGLILGIVGGALVLVIAAVVGLGVIGQKAVGGFPKAEYRLTLPKTLLSNKYQLTKDLSDSKGAAIEKEADGAWDAKDTKAVVAQYSLGGDDTKGVLVVSGMYGRFKNTGLARRSMMEGASEGAGAVIAVKARDFHPAGSDVPIACEVLTQTQAGTRTTMPVCAWTDGNTGASVAEVTEATVLKDPATIDLAAAAETAAKVRADMRKPIG</sequence>
<name>A0A939F8T9_9ACTN</name>
<feature type="transmembrane region" description="Helical" evidence="1">
    <location>
        <begin position="12"/>
        <end position="34"/>
    </location>
</feature>
<accession>A0A939F8T9</accession>
<keyword evidence="1" id="KW-1133">Transmembrane helix</keyword>
<protein>
    <submittedName>
        <fullName evidence="2">Uncharacterized protein</fullName>
    </submittedName>
</protein>
<evidence type="ECO:0000313" key="2">
    <source>
        <dbReference type="EMBL" id="MBO0513851.1"/>
    </source>
</evidence>
<gene>
    <name evidence="2" type="ORF">J0695_18910</name>
</gene>
<dbReference type="AlphaFoldDB" id="A0A939F8T9"/>
<dbReference type="Proteomes" id="UP000664167">
    <property type="component" value="Unassembled WGS sequence"/>
</dbReference>
<keyword evidence="3" id="KW-1185">Reference proteome</keyword>
<evidence type="ECO:0000256" key="1">
    <source>
        <dbReference type="SAM" id="Phobius"/>
    </source>
</evidence>
<proteinExistence type="predicted"/>
<organism evidence="2 3">
    <name type="scientific">Streptomyces beijiangensis</name>
    <dbReference type="NCBI Taxonomy" id="163361"/>
    <lineage>
        <taxon>Bacteria</taxon>
        <taxon>Bacillati</taxon>
        <taxon>Actinomycetota</taxon>
        <taxon>Actinomycetes</taxon>
        <taxon>Kitasatosporales</taxon>
        <taxon>Streptomycetaceae</taxon>
        <taxon>Streptomyces</taxon>
    </lineage>
</organism>
<comment type="caution">
    <text evidence="2">The sequence shown here is derived from an EMBL/GenBank/DDBJ whole genome shotgun (WGS) entry which is preliminary data.</text>
</comment>
<dbReference type="EMBL" id="JAFLRJ010000168">
    <property type="protein sequence ID" value="MBO0513851.1"/>
    <property type="molecule type" value="Genomic_DNA"/>
</dbReference>